<evidence type="ECO:0000256" key="6">
    <source>
        <dbReference type="ARBA" id="ARBA00048142"/>
    </source>
</evidence>
<evidence type="ECO:0000259" key="11">
    <source>
        <dbReference type="Pfam" id="PF00171"/>
    </source>
</evidence>
<feature type="active site" evidence="7">
    <location>
        <position position="308"/>
    </location>
</feature>
<dbReference type="SUPFAM" id="SSF53720">
    <property type="entry name" value="ALDH-like"/>
    <property type="match status" value="1"/>
</dbReference>
<reference evidence="12 13" key="1">
    <citation type="journal article" date="2018" name="Sci. Rep.">
        <title>Comparative analysis of the Pocillopora damicornis genome highlights role of immune system in coral evolution.</title>
        <authorList>
            <person name="Cunning R."/>
            <person name="Bay R.A."/>
            <person name="Gillette P."/>
            <person name="Baker A.C."/>
            <person name="Traylor-Knowles N."/>
        </authorList>
    </citation>
    <scope>NUCLEOTIDE SEQUENCE [LARGE SCALE GENOMIC DNA]</scope>
    <source>
        <strain evidence="12">RSMAS</strain>
        <tissue evidence="12">Whole animal</tissue>
    </source>
</reference>
<name>A0A3M6UKW7_POCDA</name>
<dbReference type="AlphaFoldDB" id="A0A3M6UKW7"/>
<dbReference type="PANTHER" id="PTHR42862:SF1">
    <property type="entry name" value="DELTA-1-PYRROLINE-5-CARBOXYLATE DEHYDROGENASE 2, ISOFORM A-RELATED"/>
    <property type="match status" value="1"/>
</dbReference>
<dbReference type="UniPathway" id="UPA00261">
    <property type="reaction ID" value="UER00374"/>
</dbReference>
<dbReference type="OrthoDB" id="5322683at2759"/>
<evidence type="ECO:0000256" key="7">
    <source>
        <dbReference type="PROSITE-ProRule" id="PRU10007"/>
    </source>
</evidence>
<evidence type="ECO:0000256" key="9">
    <source>
        <dbReference type="RuleBase" id="RU366016"/>
    </source>
</evidence>
<dbReference type="Gene3D" id="3.40.309.10">
    <property type="entry name" value="Aldehyde Dehydrogenase, Chain A, domain 2"/>
    <property type="match status" value="1"/>
</dbReference>
<keyword evidence="13" id="KW-1185">Reference proteome</keyword>
<keyword evidence="3 8" id="KW-0560">Oxidoreductase</keyword>
<evidence type="ECO:0000256" key="5">
    <source>
        <dbReference type="ARBA" id="ARBA00023062"/>
    </source>
</evidence>
<dbReference type="NCBIfam" id="TIGR01236">
    <property type="entry name" value="D1pyr5carbox1"/>
    <property type="match status" value="1"/>
</dbReference>
<comment type="pathway">
    <text evidence="1 9">Amino-acid degradation; L-proline degradation into L-glutamate; L-glutamate from L-proline: step 2/2.</text>
</comment>
<comment type="similarity">
    <text evidence="2 8">Belongs to the aldehyde dehydrogenase family.</text>
</comment>
<gene>
    <name evidence="12" type="ORF">pdam_00021786</name>
</gene>
<evidence type="ECO:0000256" key="3">
    <source>
        <dbReference type="ARBA" id="ARBA00023002"/>
    </source>
</evidence>
<dbReference type="EC" id="1.2.1.88" evidence="9"/>
<dbReference type="InterPro" id="IPR016162">
    <property type="entry name" value="Ald_DH_N"/>
</dbReference>
<protein>
    <recommendedName>
        <fullName evidence="9 10">Multifunctional fusion protein</fullName>
    </recommendedName>
    <domain>
        <recommendedName>
            <fullName evidence="10">Delta-1-pyrroline-5-carboxylate dehydrogenase</fullName>
            <shortName evidence="10">P5C dehydrogenase</shortName>
        </recommendedName>
        <alternativeName>
            <fullName evidence="9">L-glutamate gamma-semialdehyde dehydrogenase</fullName>
        </alternativeName>
    </domain>
    <domain>
        <recommendedName>
            <fullName evidence="9">L-glutamate gamma-semialdehyde dehydrogenase</fullName>
            <ecNumber evidence="9">1.2.1.88</ecNumber>
        </recommendedName>
    </domain>
</protein>
<dbReference type="CDD" id="cd07123">
    <property type="entry name" value="ALDH_F4-17_P5CDH"/>
    <property type="match status" value="1"/>
</dbReference>
<dbReference type="InterPro" id="IPR015590">
    <property type="entry name" value="Aldehyde_DH_dom"/>
</dbReference>
<dbReference type="InterPro" id="IPR005931">
    <property type="entry name" value="P5CDH/ALDH4A1"/>
</dbReference>
<accession>A0A3M6UKW7</accession>
<dbReference type="InterPro" id="IPR016160">
    <property type="entry name" value="Ald_DH_CS_CYS"/>
</dbReference>
<organism evidence="12 13">
    <name type="scientific">Pocillopora damicornis</name>
    <name type="common">Cauliflower coral</name>
    <name type="synonym">Millepora damicornis</name>
    <dbReference type="NCBI Taxonomy" id="46731"/>
    <lineage>
        <taxon>Eukaryota</taxon>
        <taxon>Metazoa</taxon>
        <taxon>Cnidaria</taxon>
        <taxon>Anthozoa</taxon>
        <taxon>Hexacorallia</taxon>
        <taxon>Scleractinia</taxon>
        <taxon>Astrocoeniina</taxon>
        <taxon>Pocilloporidae</taxon>
        <taxon>Pocillopora</taxon>
    </lineage>
</organism>
<evidence type="ECO:0000313" key="12">
    <source>
        <dbReference type="EMBL" id="RMX54313.1"/>
    </source>
</evidence>
<evidence type="ECO:0000313" key="13">
    <source>
        <dbReference type="Proteomes" id="UP000275408"/>
    </source>
</evidence>
<dbReference type="PROSITE" id="PS00687">
    <property type="entry name" value="ALDEHYDE_DEHYDR_GLU"/>
    <property type="match status" value="1"/>
</dbReference>
<dbReference type="STRING" id="46731.A0A3M6UKW7"/>
<comment type="caution">
    <text evidence="12">The sequence shown here is derived from an EMBL/GenBank/DDBJ whole genome shotgun (WGS) entry which is preliminary data.</text>
</comment>
<evidence type="ECO:0000256" key="4">
    <source>
        <dbReference type="ARBA" id="ARBA00023027"/>
    </source>
</evidence>
<evidence type="ECO:0000256" key="1">
    <source>
        <dbReference type="ARBA" id="ARBA00004786"/>
    </source>
</evidence>
<dbReference type="PANTHER" id="PTHR42862">
    <property type="entry name" value="DELTA-1-PYRROLINE-5-CARBOXYLATE DEHYDROGENASE 1, ISOFORM A-RELATED"/>
    <property type="match status" value="1"/>
</dbReference>
<comment type="catalytic activity">
    <reaction evidence="6 9">
        <text>L-glutamate 5-semialdehyde + NAD(+) + H2O = L-glutamate + NADH + 2 H(+)</text>
        <dbReference type="Rhea" id="RHEA:30235"/>
        <dbReference type="ChEBI" id="CHEBI:15377"/>
        <dbReference type="ChEBI" id="CHEBI:15378"/>
        <dbReference type="ChEBI" id="CHEBI:29985"/>
        <dbReference type="ChEBI" id="CHEBI:57540"/>
        <dbReference type="ChEBI" id="CHEBI:57945"/>
        <dbReference type="ChEBI" id="CHEBI:58066"/>
        <dbReference type="EC" id="1.2.1.88"/>
    </reaction>
</comment>
<dbReference type="Gene3D" id="3.40.605.10">
    <property type="entry name" value="Aldehyde Dehydrogenase, Chain A, domain 1"/>
    <property type="match status" value="1"/>
</dbReference>
<evidence type="ECO:0000256" key="2">
    <source>
        <dbReference type="ARBA" id="ARBA00009986"/>
    </source>
</evidence>
<dbReference type="InterPro" id="IPR050485">
    <property type="entry name" value="Proline_metab_enzyme"/>
</dbReference>
<dbReference type="PROSITE" id="PS00070">
    <property type="entry name" value="ALDEHYDE_DEHYDR_CYS"/>
    <property type="match status" value="1"/>
</dbReference>
<dbReference type="GO" id="GO:0003842">
    <property type="term" value="F:L-glutamate gamma-semialdehyde dehydrogenase activity"/>
    <property type="evidence" value="ECO:0007669"/>
    <property type="project" value="UniProtKB-UniRule"/>
</dbReference>
<dbReference type="EMBL" id="RCHS01001283">
    <property type="protein sequence ID" value="RMX54313.1"/>
    <property type="molecule type" value="Genomic_DNA"/>
</dbReference>
<evidence type="ECO:0000256" key="8">
    <source>
        <dbReference type="RuleBase" id="RU003345"/>
    </source>
</evidence>
<dbReference type="GO" id="GO:0005759">
    <property type="term" value="C:mitochondrial matrix"/>
    <property type="evidence" value="ECO:0007669"/>
    <property type="project" value="TreeGrafter"/>
</dbReference>
<proteinExistence type="inferred from homology"/>
<sequence>MLVARSVVRSQGLRILGTRSVVSLPPNEPATNLNPGSTDLKELKAEIQRIHGECLEIPCVVGGKEIYTGNTGYQVVPYNHSLKIAKFHMATEEVIKEAIDSAMAARKDWERTPLEHRAAIFHKVADLITGKYRIPSLAVTMVGQAKTAFEADIDCVQEIADFYRFGIHYAKELRDGVELHQSRGAINQLKYRGLEGFVAAISPFNFTAIGGNLAGTPAIVGNVVLWKPALTTMLASYQVYKIFQEAGVPDGVVNFIPSSGKTFGDVITASTHLAGINFTGSVETFRHIWKNVAENIDIYRTFPRLIGECGGKNFHFLHESADIDTVVNCTIRASYGYSGQKCSACSRIYVPESKWAEVKELLIQKHKELKMGSPEDYDTFLSAVIDGKSYKKIKEYIDYAKESPDLSIIAGGKCDDRRTEACASVGYFVEPTIIETKKPDDKLMNEEIFGPVLTVYVYPDQKCKETLQLVDKTSPFALTGSIFAKDRYFIQEAADILKDAAGNFYINDKSTGSVVGQQPFGGARLSGTNDKAGSSHYILRWVSPQSVKETVVPIDDYKYPHQS</sequence>
<dbReference type="InterPro" id="IPR016163">
    <property type="entry name" value="Ald_DH_C"/>
</dbReference>
<dbReference type="Pfam" id="PF00171">
    <property type="entry name" value="Aldedh"/>
    <property type="match status" value="1"/>
</dbReference>
<evidence type="ECO:0000256" key="10">
    <source>
        <dbReference type="RuleBase" id="RU366030"/>
    </source>
</evidence>
<feature type="domain" description="Aldehyde dehydrogenase" evidence="11">
    <location>
        <begin position="77"/>
        <end position="545"/>
    </location>
</feature>
<keyword evidence="5 9" id="KW-0642">Proline metabolism</keyword>
<dbReference type="InterPro" id="IPR029510">
    <property type="entry name" value="Ald_DH_CS_GLU"/>
</dbReference>
<dbReference type="Proteomes" id="UP000275408">
    <property type="component" value="Unassembled WGS sequence"/>
</dbReference>
<dbReference type="FunFam" id="3.40.309.10:FF:000005">
    <property type="entry name" value="1-pyrroline-5-carboxylate dehydrogenase 1"/>
    <property type="match status" value="1"/>
</dbReference>
<dbReference type="InterPro" id="IPR016161">
    <property type="entry name" value="Ald_DH/histidinol_DH"/>
</dbReference>
<dbReference type="FunFam" id="3.40.605.10:FF:000006">
    <property type="entry name" value="1-pyrroline-5-carboxylate dehydrogenase"/>
    <property type="match status" value="1"/>
</dbReference>
<dbReference type="GO" id="GO:0010133">
    <property type="term" value="P:L-proline catabolic process to L-glutamate"/>
    <property type="evidence" value="ECO:0007669"/>
    <property type="project" value="UniProtKB-UniRule"/>
</dbReference>
<keyword evidence="4 9" id="KW-0520">NAD</keyword>